<reference evidence="2 3" key="1">
    <citation type="submission" date="2019-04" db="EMBL/GenBank/DDBJ databases">
        <title>An improved genome assembly and genetic linkage map for asparagus bean, Vigna unguiculata ssp. sesquipedialis.</title>
        <authorList>
            <person name="Xia Q."/>
            <person name="Zhang R."/>
            <person name="Dong Y."/>
        </authorList>
    </citation>
    <scope>NUCLEOTIDE SEQUENCE [LARGE SCALE GENOMIC DNA]</scope>
    <source>
        <tissue evidence="2">Leaf</tissue>
    </source>
</reference>
<sequence>MRGFRSKGFGDHYHVEDPYPKAYTVRKYDFVSEKIRPIPRRGSTSKGFGDHYHVKGLDPKT</sequence>
<organism evidence="2 3">
    <name type="scientific">Vigna unguiculata</name>
    <name type="common">Cowpea</name>
    <dbReference type="NCBI Taxonomy" id="3917"/>
    <lineage>
        <taxon>Eukaryota</taxon>
        <taxon>Viridiplantae</taxon>
        <taxon>Streptophyta</taxon>
        <taxon>Embryophyta</taxon>
        <taxon>Tracheophyta</taxon>
        <taxon>Spermatophyta</taxon>
        <taxon>Magnoliopsida</taxon>
        <taxon>eudicotyledons</taxon>
        <taxon>Gunneridae</taxon>
        <taxon>Pentapetalae</taxon>
        <taxon>rosids</taxon>
        <taxon>fabids</taxon>
        <taxon>Fabales</taxon>
        <taxon>Fabaceae</taxon>
        <taxon>Papilionoideae</taxon>
        <taxon>50 kb inversion clade</taxon>
        <taxon>NPAAA clade</taxon>
        <taxon>indigoferoid/millettioid clade</taxon>
        <taxon>Phaseoleae</taxon>
        <taxon>Vigna</taxon>
    </lineage>
</organism>
<feature type="region of interest" description="Disordered" evidence="1">
    <location>
        <begin position="39"/>
        <end position="61"/>
    </location>
</feature>
<dbReference type="EMBL" id="CP039347">
    <property type="protein sequence ID" value="QCD87017.1"/>
    <property type="molecule type" value="Genomic_DNA"/>
</dbReference>
<proteinExistence type="predicted"/>
<evidence type="ECO:0000256" key="1">
    <source>
        <dbReference type="SAM" id="MobiDB-lite"/>
    </source>
</evidence>
<evidence type="ECO:0000313" key="2">
    <source>
        <dbReference type="EMBL" id="QCD87017.1"/>
    </source>
</evidence>
<protein>
    <submittedName>
        <fullName evidence="2">Uncharacterized protein</fullName>
    </submittedName>
</protein>
<keyword evidence="3" id="KW-1185">Reference proteome</keyword>
<evidence type="ECO:0000313" key="3">
    <source>
        <dbReference type="Proteomes" id="UP000501690"/>
    </source>
</evidence>
<gene>
    <name evidence="2" type="ORF">DEO72_LG3g1548</name>
</gene>
<dbReference type="AlphaFoldDB" id="A0A4D6LEL5"/>
<dbReference type="Proteomes" id="UP000501690">
    <property type="component" value="Linkage Group LG3"/>
</dbReference>
<accession>A0A4D6LEL5</accession>
<feature type="compositionally biased region" description="Basic and acidic residues" evidence="1">
    <location>
        <begin position="48"/>
        <end position="61"/>
    </location>
</feature>
<name>A0A4D6LEL5_VIGUN</name>